<evidence type="ECO:0000256" key="3">
    <source>
        <dbReference type="SAM" id="SignalP"/>
    </source>
</evidence>
<sequence length="1470" mass="157788">MKKCLLLLLFLLFDLTLSFAQNALLEIHTDIYKRNAIKASTFSGGAFKLTNESTGGQKITSFTIDLSTCMMFGMVFDPTGQAGDSDAKSFENDDPNNLAGQTSFSFSKGSAANGYYQLKVNFNDFAPGEVFPFSVDVDPKSIKGAKPPGPNDTGSVSGSEMIGATLTIQYSDGSSQTSILFGKQFRSEAWAQFKPGNNTNAKISVAGVSQKGFVNTLNPTLNFSGKANTNYQIVVMEGGQYNTSTNSLSFEPFECNTYVKVEMINAKTNGVGQGSHTININPTDPATDGYYFLIAAEKDGNNRPIKASNWMIIKYQAGSSKTYYQDADKDGFGNPNKSTIASSPPTGYILDNTDCNDANKDINPNATEIADGIDNNCDGQIDEGIADDDGDGILNPVDNCPTVANPDQKIPTWYADSDGDGFGNPNQSQQACTKPNGYVSNNTDCNDNNKNINPNAPEAADGIDNNCNGQIDEGIADDDGDGILNPVDNCPTVANPDQKIPTWYADSDGDGFGNPNQSQQACTKPNGYVSNNTDCNDNNKNINPNAPEAADGIDNNCNGQIDEGIADDDGDGILNPVDNCPTVPNPDQKIPTWYADADGDGFGNPNQSQQACTKPNGYVSNNTDCNDNNKNINPNAPEAADGIDNNCNGQIDEGIADDDGDGILNPVDNCPTVPNPDQKIPTWYADSDGDGFGNPNQSQQACTKPNGYVADNTDCDDANKDINPNATEIADGIDNNCNGQIDEGIADDDGDGILNPVDNCPTVPNPDQKIPTWYADSDGDGFGNPNQSQQACTKPNGYVNNNTDCNDNNKNINPNAPEIADGIDNNCNGQIDEGIADDDGDGILNPVDNCPTVANPDQKIPTWYADTDGDGFGNPNQSQQACTKPNGYVADNTDCDDANKDINPNAPEIADGIDNNCNGQIDEGIADDDGDGILNPVDNCPTVANPDQKIPTWYADSDGDGFGNPNQSQQACTKPNGYVNNNTDCNDNNKNINPNAPEIADGIDNNCNGQIDEGIADDDGDGILNPNDNCPTVPNPDQKIPTWYADNDGDGFGNPNQSQQACKKPNGYVADNTDCDDANKDINPNAPEIADGMDNNCNGQIDEGIADDDGDGILNPVDNCPTVANPDQKIPSWYADSDGDGFGNPNQSQQACTKPNGYVADNTDCDDANKDINPNATEIADGMDNNCNGQIDEGIADDDGDGILNPIDNCPTVPNPDQKIPTWYADSDGDGFGNPNQSQQACKKPNGYVADNTDCDDANKDINPNAPEIADGMDNNCNGLIDEDSQSTQPKWLSTELLDLRSGNVISRLKKLDTLNRADIEHLALKINTQNADSLLLSINEKQHYFSSQELILFKDIFSDLLPDYTLEIAPFSRKNEIMTLGEPKSHQINFTEETNVPDVPFSHHCQQQIWELEILRSGDLFIYEISGHKITQTSVMEGDRLDLRGLERKVLIIQWQNNGEQFRQVINKL</sequence>
<dbReference type="InterPro" id="IPR028974">
    <property type="entry name" value="TSP_type-3_rpt"/>
</dbReference>
<dbReference type="Gene3D" id="4.10.1080.10">
    <property type="entry name" value="TSP type-3 repeat"/>
    <property type="match status" value="4"/>
</dbReference>
<dbReference type="InterPro" id="IPR003367">
    <property type="entry name" value="Thrombospondin_3-like_rpt"/>
</dbReference>
<evidence type="ECO:0000256" key="1">
    <source>
        <dbReference type="ARBA" id="ARBA00022729"/>
    </source>
</evidence>
<keyword evidence="5" id="KW-1185">Reference proteome</keyword>
<evidence type="ECO:0000256" key="2">
    <source>
        <dbReference type="ARBA" id="ARBA00022837"/>
    </source>
</evidence>
<protein>
    <submittedName>
        <fullName evidence="4">Uncharacterized protein</fullName>
    </submittedName>
</protein>
<evidence type="ECO:0000313" key="5">
    <source>
        <dbReference type="Proteomes" id="UP001310022"/>
    </source>
</evidence>
<dbReference type="Proteomes" id="UP001310022">
    <property type="component" value="Unassembled WGS sequence"/>
</dbReference>
<dbReference type="GO" id="GO:0007155">
    <property type="term" value="P:cell adhesion"/>
    <property type="evidence" value="ECO:0007669"/>
    <property type="project" value="InterPro"/>
</dbReference>
<dbReference type="Pfam" id="PF02412">
    <property type="entry name" value="TSP_3"/>
    <property type="match status" value="10"/>
</dbReference>
<dbReference type="Pfam" id="PF11617">
    <property type="entry name" value="Cu-binding_MopE"/>
    <property type="match status" value="11"/>
</dbReference>
<name>A0AAN5AMQ7_9BACT</name>
<reference evidence="4 5" key="1">
    <citation type="submission" date="2021-12" db="EMBL/GenBank/DDBJ databases">
        <title>Genome sequencing of bacteria with rrn-lacking chromosome and rrn-plasmid.</title>
        <authorList>
            <person name="Anda M."/>
            <person name="Iwasaki W."/>
        </authorList>
    </citation>
    <scope>NUCLEOTIDE SEQUENCE [LARGE SCALE GENOMIC DNA]</scope>
    <source>
        <strain evidence="4 5">NBRC 15940</strain>
    </source>
</reference>
<keyword evidence="2" id="KW-0106">Calcium</keyword>
<organism evidence="4 5">
    <name type="scientific">Persicobacter diffluens</name>
    <dbReference type="NCBI Taxonomy" id="981"/>
    <lineage>
        <taxon>Bacteria</taxon>
        <taxon>Pseudomonadati</taxon>
        <taxon>Bacteroidota</taxon>
        <taxon>Cytophagia</taxon>
        <taxon>Cytophagales</taxon>
        <taxon>Persicobacteraceae</taxon>
        <taxon>Persicobacter</taxon>
    </lineage>
</organism>
<dbReference type="PANTHER" id="PTHR10199:SF119">
    <property type="entry name" value="RE20510P"/>
    <property type="match status" value="1"/>
</dbReference>
<evidence type="ECO:0000313" key="4">
    <source>
        <dbReference type="EMBL" id="GJM62621.1"/>
    </source>
</evidence>
<dbReference type="EMBL" id="BQKE01000002">
    <property type="protein sequence ID" value="GJM62621.1"/>
    <property type="molecule type" value="Genomic_DNA"/>
</dbReference>
<dbReference type="PANTHER" id="PTHR10199">
    <property type="entry name" value="THROMBOSPONDIN"/>
    <property type="match status" value="1"/>
</dbReference>
<accession>A0AAN5AMQ7</accession>
<feature type="signal peptide" evidence="3">
    <location>
        <begin position="1"/>
        <end position="20"/>
    </location>
</feature>
<proteinExistence type="predicted"/>
<dbReference type="GO" id="GO:0005509">
    <property type="term" value="F:calcium ion binding"/>
    <property type="evidence" value="ECO:0007669"/>
    <property type="project" value="InterPro"/>
</dbReference>
<comment type="caution">
    <text evidence="4">The sequence shown here is derived from an EMBL/GenBank/DDBJ whole genome shotgun (WGS) entry which is preliminary data.</text>
</comment>
<keyword evidence="1 3" id="KW-0732">Signal</keyword>
<gene>
    <name evidence="4" type="ORF">PEDI_31730</name>
</gene>
<dbReference type="InterPro" id="IPR021655">
    <property type="entry name" value="Put_metal-bd"/>
</dbReference>
<feature type="chain" id="PRO_5042927478" evidence="3">
    <location>
        <begin position="21"/>
        <end position="1470"/>
    </location>
</feature>